<dbReference type="EMBL" id="CZCU02000162">
    <property type="protein sequence ID" value="VXD25180.1"/>
    <property type="molecule type" value="Genomic_DNA"/>
</dbReference>
<sequence length="365" mass="40880">MTFRESVDSSVIEAEGICIEIWEPDLIVIPKLDFTNSIGIPLQINVLITNNTTTPFPFINHLLMLEIVGVDAQALHPTRLIDRQLTISHYQGISIPPKQTIIRSLIAQISKANNGFEFQGSIYTSSKTQINPNSSWSFEPLQLKNYQLRFTYISPTEEFSFKDAATGDIITVESSEPELLTSSWVNLRLVEFAEANKKAVEVDGIRFETLVPQPTINVAFTQPEINISVQIGMQITNNTLTPFRFTSFDSLIPFLIGADSLIPSQSYGGSHGWVLPRESDFQLVLPGSSATFFPKVHLVRQTDNCLKLRVSGGGRTSWTFNDLKPGKYQVGLTYRSLTDKPDLLFEDLWVGMVSTPFVEFHLVES</sequence>
<comment type="caution">
    <text evidence="1">The sequence shown here is derived from an EMBL/GenBank/DDBJ whole genome shotgun (WGS) entry which is preliminary data.</text>
</comment>
<reference evidence="1" key="1">
    <citation type="submission" date="2019-10" db="EMBL/GenBank/DDBJ databases">
        <authorList>
            <consortium name="Genoscope - CEA"/>
            <person name="William W."/>
        </authorList>
    </citation>
    <scope>NUCLEOTIDE SEQUENCE [LARGE SCALE GENOMIC DNA]</scope>
    <source>
        <strain evidence="1">BBR_PRJEB10992</strain>
    </source>
</reference>
<gene>
    <name evidence="1" type="ORF">PL8927_840003</name>
</gene>
<evidence type="ECO:0000313" key="2">
    <source>
        <dbReference type="Proteomes" id="UP000184550"/>
    </source>
</evidence>
<dbReference type="Proteomes" id="UP000184550">
    <property type="component" value="Unassembled WGS sequence"/>
</dbReference>
<accession>A0A7Z9BYM7</accession>
<dbReference type="AlphaFoldDB" id="A0A7Z9BYM7"/>
<dbReference type="OrthoDB" id="459685at2"/>
<evidence type="ECO:0000313" key="1">
    <source>
        <dbReference type="EMBL" id="VXD25180.1"/>
    </source>
</evidence>
<protein>
    <submittedName>
        <fullName evidence="1">Uncharacterized protein</fullName>
    </submittedName>
</protein>
<name>A0A7Z9BYM7_9CYAN</name>
<keyword evidence="2" id="KW-1185">Reference proteome</keyword>
<dbReference type="RefSeq" id="WP_083626584.1">
    <property type="nucleotide sequence ID" value="NZ_LR734884.1"/>
</dbReference>
<proteinExistence type="predicted"/>
<organism evidence="1 2">
    <name type="scientific">Planktothrix serta PCC 8927</name>
    <dbReference type="NCBI Taxonomy" id="671068"/>
    <lineage>
        <taxon>Bacteria</taxon>
        <taxon>Bacillati</taxon>
        <taxon>Cyanobacteriota</taxon>
        <taxon>Cyanophyceae</taxon>
        <taxon>Oscillatoriophycideae</taxon>
        <taxon>Oscillatoriales</taxon>
        <taxon>Microcoleaceae</taxon>
        <taxon>Planktothrix</taxon>
    </lineage>
</organism>